<evidence type="ECO:0000256" key="1">
    <source>
        <dbReference type="SAM" id="MobiDB-lite"/>
    </source>
</evidence>
<protein>
    <submittedName>
        <fullName evidence="2">Uncharacterized protein</fullName>
    </submittedName>
</protein>
<feature type="compositionally biased region" description="Basic residues" evidence="1">
    <location>
        <begin position="402"/>
        <end position="416"/>
    </location>
</feature>
<accession>A0A1L3KFI7</accession>
<proteinExistence type="predicted"/>
<reference evidence="2" key="1">
    <citation type="journal article" date="2016" name="Nature">
        <title>Redefining the invertebrate RNA virosphere.</title>
        <authorList>
            <person name="Shi M."/>
            <person name="Lin X.D."/>
            <person name="Tian J.H."/>
            <person name="Chen L.J."/>
            <person name="Chen X."/>
            <person name="Li C.X."/>
            <person name="Qin X.C."/>
            <person name="Li J."/>
            <person name="Cao J.P."/>
            <person name="Eden J.S."/>
            <person name="Buchmann J."/>
            <person name="Wang W."/>
            <person name="Xu J."/>
            <person name="Holmes E.C."/>
            <person name="Zhang Y.Z."/>
        </authorList>
    </citation>
    <scope>NUCLEOTIDE SEQUENCE</scope>
    <source>
        <strain evidence="2">BHZC37179</strain>
    </source>
</reference>
<dbReference type="EMBL" id="KX883061">
    <property type="protein sequence ID" value="APG76176.1"/>
    <property type="molecule type" value="Genomic_RNA"/>
</dbReference>
<organism evidence="2">
    <name type="scientific">Beihai noda-like virus 9</name>
    <dbReference type="NCBI Taxonomy" id="1922491"/>
    <lineage>
        <taxon>Viruses</taxon>
        <taxon>Riboviria</taxon>
    </lineage>
</organism>
<sequence length="416" mass="45365">MPNMNTARTLASVERALTNMSFNSAQSKHPGYLACRYAPFEHGGGAIGVPDGNGRNTTLRDYFTAMDIKTDDIGCDIVIVPWIPIQTLITPAKVGGKVVVDGQTFTRPANTGRGLPIYSAHCSATIAQLGNDPEKADTNAQHHIASGRIITVGYRLIYTGKAASCEGTLTADLFSTKVDLVETSHKDIGRYNYDGTLASPNYLAENLARVANVEMDLQSSNLTPTTVVTRPEHGLQGVLARRTTSKANAFKPYHELGIIPIYDDRSSTNSDVKSITASPDYNAPFCTGRTTCPTVSLFDDDFNVVRIRVRTGEANSYRLEVMTCVQFEQGPGFPLISLTKGPMPRNEQILAKDDLLNSTLMAGAPLGTPAFHAGKVQALPQRVRRPRRPAITAPPPTPTTNGKRKRRRRRARKQRQ</sequence>
<feature type="region of interest" description="Disordered" evidence="1">
    <location>
        <begin position="379"/>
        <end position="416"/>
    </location>
</feature>
<evidence type="ECO:0000313" key="2">
    <source>
        <dbReference type="EMBL" id="APG76176.1"/>
    </source>
</evidence>
<name>A0A1L3KFI7_9VIRU</name>